<dbReference type="EMBL" id="JH816734">
    <property type="protein sequence ID" value="EKC39314.1"/>
    <property type="molecule type" value="Genomic_DNA"/>
</dbReference>
<dbReference type="AlphaFoldDB" id="K1R6Y3"/>
<accession>K1R6Y3</accession>
<name>K1R6Y3_MAGGI</name>
<protein>
    <submittedName>
        <fullName evidence="1">Uncharacterized protein</fullName>
    </submittedName>
</protein>
<reference evidence="1" key="1">
    <citation type="journal article" date="2012" name="Nature">
        <title>The oyster genome reveals stress adaptation and complexity of shell formation.</title>
        <authorList>
            <person name="Zhang G."/>
            <person name="Fang X."/>
            <person name="Guo X."/>
            <person name="Li L."/>
            <person name="Luo R."/>
            <person name="Xu F."/>
            <person name="Yang P."/>
            <person name="Zhang L."/>
            <person name="Wang X."/>
            <person name="Qi H."/>
            <person name="Xiong Z."/>
            <person name="Que H."/>
            <person name="Xie Y."/>
            <person name="Holland P.W."/>
            <person name="Paps J."/>
            <person name="Zhu Y."/>
            <person name="Wu F."/>
            <person name="Chen Y."/>
            <person name="Wang J."/>
            <person name="Peng C."/>
            <person name="Meng J."/>
            <person name="Yang L."/>
            <person name="Liu J."/>
            <person name="Wen B."/>
            <person name="Zhang N."/>
            <person name="Huang Z."/>
            <person name="Zhu Q."/>
            <person name="Feng Y."/>
            <person name="Mount A."/>
            <person name="Hedgecock D."/>
            <person name="Xu Z."/>
            <person name="Liu Y."/>
            <person name="Domazet-Loso T."/>
            <person name="Du Y."/>
            <person name="Sun X."/>
            <person name="Zhang S."/>
            <person name="Liu B."/>
            <person name="Cheng P."/>
            <person name="Jiang X."/>
            <person name="Li J."/>
            <person name="Fan D."/>
            <person name="Wang W."/>
            <person name="Fu W."/>
            <person name="Wang T."/>
            <person name="Wang B."/>
            <person name="Zhang J."/>
            <person name="Peng Z."/>
            <person name="Li Y."/>
            <person name="Li N."/>
            <person name="Wang J."/>
            <person name="Chen M."/>
            <person name="He Y."/>
            <person name="Tan F."/>
            <person name="Song X."/>
            <person name="Zheng Q."/>
            <person name="Huang R."/>
            <person name="Yang H."/>
            <person name="Du X."/>
            <person name="Chen L."/>
            <person name="Yang M."/>
            <person name="Gaffney P.M."/>
            <person name="Wang S."/>
            <person name="Luo L."/>
            <person name="She Z."/>
            <person name="Ming Y."/>
            <person name="Huang W."/>
            <person name="Zhang S."/>
            <person name="Huang B."/>
            <person name="Zhang Y."/>
            <person name="Qu T."/>
            <person name="Ni P."/>
            <person name="Miao G."/>
            <person name="Wang J."/>
            <person name="Wang Q."/>
            <person name="Steinberg C.E."/>
            <person name="Wang H."/>
            <person name="Li N."/>
            <person name="Qian L."/>
            <person name="Zhang G."/>
            <person name="Li Y."/>
            <person name="Yang H."/>
            <person name="Liu X."/>
            <person name="Wang J."/>
            <person name="Yin Y."/>
            <person name="Wang J."/>
        </authorList>
    </citation>
    <scope>NUCLEOTIDE SEQUENCE [LARGE SCALE GENOMIC DNA]</scope>
    <source>
        <strain evidence="1">05x7-T-G4-1.051#20</strain>
    </source>
</reference>
<gene>
    <name evidence="1" type="ORF">CGI_10024483</name>
</gene>
<evidence type="ECO:0000313" key="1">
    <source>
        <dbReference type="EMBL" id="EKC39314.1"/>
    </source>
</evidence>
<proteinExistence type="predicted"/>
<organism evidence="1">
    <name type="scientific">Magallana gigas</name>
    <name type="common">Pacific oyster</name>
    <name type="synonym">Crassostrea gigas</name>
    <dbReference type="NCBI Taxonomy" id="29159"/>
    <lineage>
        <taxon>Eukaryota</taxon>
        <taxon>Metazoa</taxon>
        <taxon>Spiralia</taxon>
        <taxon>Lophotrochozoa</taxon>
        <taxon>Mollusca</taxon>
        <taxon>Bivalvia</taxon>
        <taxon>Autobranchia</taxon>
        <taxon>Pteriomorphia</taxon>
        <taxon>Ostreida</taxon>
        <taxon>Ostreoidea</taxon>
        <taxon>Ostreidae</taxon>
        <taxon>Magallana</taxon>
    </lineage>
</organism>
<dbReference type="HOGENOM" id="CLU_1628645_0_0_1"/>
<dbReference type="InParanoid" id="K1R6Y3"/>
<sequence>MAKILTTLFTTFLIICHCNAGVLPPKIILGSISPSVSTPLPSGKCEYNGKYYDPGVIKKEKNGDCVSDITCMEGGVISIGDSSGCWGSMDKVSAVTLPFPLGPQGCEYQGELFAPGDSIPGLFSRDGDRCSGATCTETGRGQYMMINWESPDCPTERPKANKP</sequence>